<dbReference type="RefSeq" id="WP_206681232.1">
    <property type="nucleotide sequence ID" value="NZ_JBHSXE010000001.1"/>
</dbReference>
<dbReference type="InterPro" id="IPR013325">
    <property type="entry name" value="RNA_pol_sigma_r2"/>
</dbReference>
<dbReference type="InterPro" id="IPR013324">
    <property type="entry name" value="RNA_pol_sigma_r3/r4-like"/>
</dbReference>
<dbReference type="InterPro" id="IPR014284">
    <property type="entry name" value="RNA_pol_sigma-70_dom"/>
</dbReference>
<proteinExistence type="inferred from homology"/>
<evidence type="ECO:0000259" key="6">
    <source>
        <dbReference type="Pfam" id="PF04542"/>
    </source>
</evidence>
<gene>
    <name evidence="8" type="ORF">ACFQKB_23215</name>
</gene>
<keyword evidence="3" id="KW-0731">Sigma factor</keyword>
<evidence type="ECO:0000313" key="9">
    <source>
        <dbReference type="Proteomes" id="UP001596380"/>
    </source>
</evidence>
<evidence type="ECO:0000256" key="4">
    <source>
        <dbReference type="ARBA" id="ARBA00023125"/>
    </source>
</evidence>
<evidence type="ECO:0000256" key="3">
    <source>
        <dbReference type="ARBA" id="ARBA00023082"/>
    </source>
</evidence>
<evidence type="ECO:0000256" key="2">
    <source>
        <dbReference type="ARBA" id="ARBA00023015"/>
    </source>
</evidence>
<protein>
    <submittedName>
        <fullName evidence="8">Sigma-70 family RNA polymerase sigma factor</fullName>
    </submittedName>
</protein>
<keyword evidence="4" id="KW-0238">DNA-binding</keyword>
<keyword evidence="2" id="KW-0805">Transcription regulation</keyword>
<dbReference type="Gene3D" id="1.10.10.10">
    <property type="entry name" value="Winged helix-like DNA-binding domain superfamily/Winged helix DNA-binding domain"/>
    <property type="match status" value="1"/>
</dbReference>
<dbReference type="NCBIfam" id="TIGR02937">
    <property type="entry name" value="sigma70-ECF"/>
    <property type="match status" value="1"/>
</dbReference>
<comment type="caution">
    <text evidence="8">The sequence shown here is derived from an EMBL/GenBank/DDBJ whole genome shotgun (WGS) entry which is preliminary data.</text>
</comment>
<dbReference type="PANTHER" id="PTHR43133:SF50">
    <property type="entry name" value="ECF RNA POLYMERASE SIGMA FACTOR SIGM"/>
    <property type="match status" value="1"/>
</dbReference>
<sequence length="160" mass="18082">MDFAEFYEQSRDGCLRAVYASVNDRQVAEELVSEAFARAFASWRKVSRHPAPEAWIVRTSLNTGVSRWRRRRREVRWDGQEPSGGDPGESLIDASLRDALRALPVRQREVIALRIFLDLDTQATADALGIAPGTVRAHLHRATAALRERLVSSNERETAR</sequence>
<dbReference type="EMBL" id="JBHSXS010000014">
    <property type="protein sequence ID" value="MFC6882685.1"/>
    <property type="molecule type" value="Genomic_DNA"/>
</dbReference>
<dbReference type="Pfam" id="PF04542">
    <property type="entry name" value="Sigma70_r2"/>
    <property type="match status" value="1"/>
</dbReference>
<keyword evidence="9" id="KW-1185">Reference proteome</keyword>
<evidence type="ECO:0000256" key="1">
    <source>
        <dbReference type="ARBA" id="ARBA00010641"/>
    </source>
</evidence>
<keyword evidence="5" id="KW-0804">Transcription</keyword>
<organism evidence="8 9">
    <name type="scientific">Actinomadura yumaensis</name>
    <dbReference type="NCBI Taxonomy" id="111807"/>
    <lineage>
        <taxon>Bacteria</taxon>
        <taxon>Bacillati</taxon>
        <taxon>Actinomycetota</taxon>
        <taxon>Actinomycetes</taxon>
        <taxon>Streptosporangiales</taxon>
        <taxon>Thermomonosporaceae</taxon>
        <taxon>Actinomadura</taxon>
    </lineage>
</organism>
<reference evidence="9" key="1">
    <citation type="journal article" date="2019" name="Int. J. Syst. Evol. Microbiol.">
        <title>The Global Catalogue of Microorganisms (GCM) 10K type strain sequencing project: providing services to taxonomists for standard genome sequencing and annotation.</title>
        <authorList>
            <consortium name="The Broad Institute Genomics Platform"/>
            <consortium name="The Broad Institute Genome Sequencing Center for Infectious Disease"/>
            <person name="Wu L."/>
            <person name="Ma J."/>
        </authorList>
    </citation>
    <scope>NUCLEOTIDE SEQUENCE [LARGE SCALE GENOMIC DNA]</scope>
    <source>
        <strain evidence="9">JCM 3369</strain>
    </source>
</reference>
<dbReference type="CDD" id="cd06171">
    <property type="entry name" value="Sigma70_r4"/>
    <property type="match status" value="1"/>
</dbReference>
<dbReference type="InterPro" id="IPR007627">
    <property type="entry name" value="RNA_pol_sigma70_r2"/>
</dbReference>
<dbReference type="InterPro" id="IPR039425">
    <property type="entry name" value="RNA_pol_sigma-70-like"/>
</dbReference>
<dbReference type="PANTHER" id="PTHR43133">
    <property type="entry name" value="RNA POLYMERASE ECF-TYPE SIGMA FACTO"/>
    <property type="match status" value="1"/>
</dbReference>
<dbReference type="SUPFAM" id="SSF88659">
    <property type="entry name" value="Sigma3 and sigma4 domains of RNA polymerase sigma factors"/>
    <property type="match status" value="1"/>
</dbReference>
<dbReference type="InterPro" id="IPR013249">
    <property type="entry name" value="RNA_pol_sigma70_r4_t2"/>
</dbReference>
<name>A0ABW2CN39_9ACTN</name>
<dbReference type="Gene3D" id="1.10.1740.10">
    <property type="match status" value="1"/>
</dbReference>
<dbReference type="Pfam" id="PF08281">
    <property type="entry name" value="Sigma70_r4_2"/>
    <property type="match status" value="1"/>
</dbReference>
<dbReference type="SUPFAM" id="SSF88946">
    <property type="entry name" value="Sigma2 domain of RNA polymerase sigma factors"/>
    <property type="match status" value="1"/>
</dbReference>
<evidence type="ECO:0000256" key="5">
    <source>
        <dbReference type="ARBA" id="ARBA00023163"/>
    </source>
</evidence>
<dbReference type="InterPro" id="IPR036388">
    <property type="entry name" value="WH-like_DNA-bd_sf"/>
</dbReference>
<evidence type="ECO:0000313" key="8">
    <source>
        <dbReference type="EMBL" id="MFC6882685.1"/>
    </source>
</evidence>
<feature type="domain" description="RNA polymerase sigma-70 region 2" evidence="6">
    <location>
        <begin position="7"/>
        <end position="73"/>
    </location>
</feature>
<evidence type="ECO:0000259" key="7">
    <source>
        <dbReference type="Pfam" id="PF08281"/>
    </source>
</evidence>
<feature type="domain" description="RNA polymerase sigma factor 70 region 4 type 2" evidence="7">
    <location>
        <begin position="95"/>
        <end position="145"/>
    </location>
</feature>
<comment type="similarity">
    <text evidence="1">Belongs to the sigma-70 factor family. ECF subfamily.</text>
</comment>
<dbReference type="Proteomes" id="UP001596380">
    <property type="component" value="Unassembled WGS sequence"/>
</dbReference>
<accession>A0ABW2CN39</accession>